<sequence length="1101" mass="124664">MHRFYVFHSFTNFPWHQMAAAALFLAAKVEEQPRKLEYVIRVANICKNPRDRNFDINSERYAAQSQDLVFNENVLLQTLGFDVAIDHPHTYVVRCCHLVRASKDLAQTSYFMASNSLHLTTMCVQYKPTVVACFCILLACKWANWEIPLSNEKKEWYTYVDPTVTAELLQQLTSEFLVIFENCPSRLKEKIAAKQESSSGSYEQEKRDSNSSRSLEYKGEDHHKNRSSRPPEAASSSHRSQEQREREYKERKEKERIAHMSGITLTNQSHHHRPPGDLNKLKSHSRPQSSGVAPYPPPGANRSELKDLLKEVREAPFVSLASREPNRGDLVKDNNYGAARGEKEVAKRDSFAKSNIQTDLNSLTNYSDARQQRVDPNRAKTADHSKTAVKQEMMTRRYEEQKISHIKTETDNIKKHLSSSSDKSNSNAYHKSTLISTSHKLKSPFNLDSKSVPKMMNQQPNAITQKSQFNGNNASGSYDKPPVFHETDAKIKTEIHPVKNEIPIPVVIKRPSLFSPDQTPQPVVKSEPLDKIPHSNLTVLSPISSPPLKNSKYSNSYDSKKKIDQVEGFENLMRENTIGMAAHVHNNDSKSTIVVKDEKIDIKNECHKESGSQSSLINGLDTNVNLISSLLKEAVSTSHLSSVVPTIKQETVETNTLVVLPASNTEKEHRHHKSKKKKEKHKHKDKSKEDKEKKRKHKEKDRDKHKNKEKRDTESDLVSQPISEPIKIKIQKDKIQPLNELKIKIPKDKIKTEGIVDSMVMPQKSSGGLKIKIPKDIIANCNPGGSNMHQLDMSATGMNHSRKRDRSSSSDAPTPCKISKMSHRESKQNGRHSFSKVREKLLNSSVSSVGSRFISNANSSSSSVSRGMTFHELEENNNSKTTSMQGQLPKYDFPSSNGLLSPIPSNDFSFTKPPVLLSPLSSSSSKVVEMEIPKQSQNPSFSTHSSSPKQQSVFPPSGSYAPSNSYSHSNFYDNRFTKPPRQDGFQQIPRNVKVPQQYPNMQQQSMVGMPMDNMFNQNDKNPYAYSHFLHQYHQMVPPQMSNIAPPNYDMYSGYYGNYMMPDLYQQQLNSFDVVQPPLPVDAPPVNDVPPPLHLQNKLFFG</sequence>
<dbReference type="Pfam" id="PF00134">
    <property type="entry name" value="Cyclin_N"/>
    <property type="match status" value="1"/>
</dbReference>
<feature type="domain" description="Cyclin N-terminal" evidence="9">
    <location>
        <begin position="1"/>
        <end position="83"/>
    </location>
</feature>
<protein>
    <recommendedName>
        <fullName evidence="9">Cyclin N-terminal domain-containing protein</fullName>
    </recommendedName>
</protein>
<feature type="compositionally biased region" description="Basic and acidic residues" evidence="8">
    <location>
        <begin position="700"/>
        <end position="714"/>
    </location>
</feature>
<evidence type="ECO:0000256" key="5">
    <source>
        <dbReference type="ARBA" id="ARBA00023127"/>
    </source>
</evidence>
<feature type="compositionally biased region" description="Polar residues" evidence="8">
    <location>
        <begin position="934"/>
        <end position="960"/>
    </location>
</feature>
<keyword evidence="4" id="KW-0805">Transcription regulation</keyword>
<accession>A0ABD1ELX1</accession>
<feature type="compositionally biased region" description="Low complexity" evidence="8">
    <location>
        <begin position="228"/>
        <end position="238"/>
    </location>
</feature>
<feature type="region of interest" description="Disordered" evidence="8">
    <location>
        <begin position="364"/>
        <end position="386"/>
    </location>
</feature>
<name>A0ABD1ELX1_HYPHA</name>
<gene>
    <name evidence="10" type="ORF">ABEB36_008449</name>
</gene>
<evidence type="ECO:0000256" key="2">
    <source>
        <dbReference type="ARBA" id="ARBA00008638"/>
    </source>
</evidence>
<evidence type="ECO:0000256" key="7">
    <source>
        <dbReference type="ARBA" id="ARBA00023242"/>
    </source>
</evidence>
<feature type="region of interest" description="Disordered" evidence="8">
    <location>
        <begin position="191"/>
        <end position="303"/>
    </location>
</feature>
<dbReference type="PANTHER" id="PTHR10026">
    <property type="entry name" value="CYCLIN"/>
    <property type="match status" value="1"/>
</dbReference>
<feature type="compositionally biased region" description="Basic residues" evidence="8">
    <location>
        <begin position="669"/>
        <end position="685"/>
    </location>
</feature>
<keyword evidence="3" id="KW-0597">Phosphoprotein</keyword>
<dbReference type="FunFam" id="1.10.472.10:FF:000004">
    <property type="entry name" value="Cyclin T2"/>
    <property type="match status" value="1"/>
</dbReference>
<dbReference type="Pfam" id="PF21797">
    <property type="entry name" value="CycT2-like_C"/>
    <property type="match status" value="1"/>
</dbReference>
<feature type="compositionally biased region" description="Basic and acidic residues" evidence="8">
    <location>
        <begin position="239"/>
        <end position="258"/>
    </location>
</feature>
<evidence type="ECO:0000313" key="11">
    <source>
        <dbReference type="Proteomes" id="UP001566132"/>
    </source>
</evidence>
<dbReference type="Proteomes" id="UP001566132">
    <property type="component" value="Unassembled WGS sequence"/>
</dbReference>
<evidence type="ECO:0000259" key="9">
    <source>
        <dbReference type="Pfam" id="PF00134"/>
    </source>
</evidence>
<keyword evidence="7" id="KW-0539">Nucleus</keyword>
<feature type="compositionally biased region" description="Basic and acidic residues" evidence="8">
    <location>
        <begin position="370"/>
        <end position="386"/>
    </location>
</feature>
<feature type="compositionally biased region" description="Basic and acidic residues" evidence="8">
    <location>
        <begin position="203"/>
        <end position="223"/>
    </location>
</feature>
<feature type="region of interest" description="Disordered" evidence="8">
    <location>
        <begin position="877"/>
        <end position="897"/>
    </location>
</feature>
<feature type="region of interest" description="Disordered" evidence="8">
    <location>
        <begin position="658"/>
        <end position="720"/>
    </location>
</feature>
<dbReference type="InterPro" id="IPR006671">
    <property type="entry name" value="Cyclin_N"/>
</dbReference>
<reference evidence="10 11" key="1">
    <citation type="submission" date="2024-05" db="EMBL/GenBank/DDBJ databases">
        <title>Genetic variation in Jamaican populations of the coffee berry borer (Hypothenemus hampei).</title>
        <authorList>
            <person name="Errbii M."/>
            <person name="Myrie A."/>
        </authorList>
    </citation>
    <scope>NUCLEOTIDE SEQUENCE [LARGE SCALE GENOMIC DNA]</scope>
    <source>
        <strain evidence="10">JA-Hopewell-2020-01-JO</strain>
        <tissue evidence="10">Whole body</tissue>
    </source>
</reference>
<dbReference type="GO" id="GO:0005634">
    <property type="term" value="C:nucleus"/>
    <property type="evidence" value="ECO:0007669"/>
    <property type="project" value="UniProtKB-SubCell"/>
</dbReference>
<keyword evidence="5" id="KW-0195">Cyclin</keyword>
<feature type="compositionally biased region" description="Polar residues" evidence="8">
    <location>
        <begin position="877"/>
        <end position="886"/>
    </location>
</feature>
<dbReference type="AlphaFoldDB" id="A0ABD1ELX1"/>
<organism evidence="10 11">
    <name type="scientific">Hypothenemus hampei</name>
    <name type="common">Coffee berry borer</name>
    <dbReference type="NCBI Taxonomy" id="57062"/>
    <lineage>
        <taxon>Eukaryota</taxon>
        <taxon>Metazoa</taxon>
        <taxon>Ecdysozoa</taxon>
        <taxon>Arthropoda</taxon>
        <taxon>Hexapoda</taxon>
        <taxon>Insecta</taxon>
        <taxon>Pterygota</taxon>
        <taxon>Neoptera</taxon>
        <taxon>Endopterygota</taxon>
        <taxon>Coleoptera</taxon>
        <taxon>Polyphaga</taxon>
        <taxon>Cucujiformia</taxon>
        <taxon>Curculionidae</taxon>
        <taxon>Scolytinae</taxon>
        <taxon>Hypothenemus</taxon>
    </lineage>
</organism>
<comment type="subcellular location">
    <subcellularLocation>
        <location evidence="1">Nucleus</location>
    </subcellularLocation>
</comment>
<dbReference type="InterPro" id="IPR036915">
    <property type="entry name" value="Cyclin-like_sf"/>
</dbReference>
<evidence type="ECO:0000256" key="1">
    <source>
        <dbReference type="ARBA" id="ARBA00004123"/>
    </source>
</evidence>
<evidence type="ECO:0000256" key="3">
    <source>
        <dbReference type="ARBA" id="ARBA00022553"/>
    </source>
</evidence>
<evidence type="ECO:0000313" key="10">
    <source>
        <dbReference type="EMBL" id="KAL1497498.1"/>
    </source>
</evidence>
<keyword evidence="6" id="KW-0804">Transcription</keyword>
<proteinExistence type="inferred from homology"/>
<evidence type="ECO:0000256" key="6">
    <source>
        <dbReference type="ARBA" id="ARBA00023163"/>
    </source>
</evidence>
<evidence type="ECO:0000256" key="8">
    <source>
        <dbReference type="SAM" id="MobiDB-lite"/>
    </source>
</evidence>
<feature type="region of interest" description="Disordered" evidence="8">
    <location>
        <begin position="789"/>
        <end position="833"/>
    </location>
</feature>
<keyword evidence="11" id="KW-1185">Reference proteome</keyword>
<dbReference type="InterPro" id="IPR043198">
    <property type="entry name" value="Cyclin/Ssn8"/>
</dbReference>
<comment type="similarity">
    <text evidence="2">Belongs to the cyclin family. Cyclin C subfamily.</text>
</comment>
<dbReference type="Gene3D" id="1.10.472.10">
    <property type="entry name" value="Cyclin-like"/>
    <property type="match status" value="2"/>
</dbReference>
<evidence type="ECO:0000256" key="4">
    <source>
        <dbReference type="ARBA" id="ARBA00023015"/>
    </source>
</evidence>
<feature type="region of interest" description="Disordered" evidence="8">
    <location>
        <begin position="409"/>
        <end position="428"/>
    </location>
</feature>
<feature type="compositionally biased region" description="Low complexity" evidence="8">
    <location>
        <begin position="418"/>
        <end position="427"/>
    </location>
</feature>
<dbReference type="SUPFAM" id="SSF47954">
    <property type="entry name" value="Cyclin-like"/>
    <property type="match status" value="2"/>
</dbReference>
<comment type="caution">
    <text evidence="10">The sequence shown here is derived from an EMBL/GenBank/DDBJ whole genome shotgun (WGS) entry which is preliminary data.</text>
</comment>
<dbReference type="EMBL" id="JBDJPC010000006">
    <property type="protein sequence ID" value="KAL1497498.1"/>
    <property type="molecule type" value="Genomic_DNA"/>
</dbReference>
<feature type="region of interest" description="Disordered" evidence="8">
    <location>
        <begin position="928"/>
        <end position="960"/>
    </location>
</feature>